<evidence type="ECO:0000256" key="2">
    <source>
        <dbReference type="ARBA" id="ARBA00022491"/>
    </source>
</evidence>
<evidence type="ECO:0000256" key="4">
    <source>
        <dbReference type="ARBA" id="ARBA00023015"/>
    </source>
</evidence>
<dbReference type="PANTHER" id="PTHR33202:SF6">
    <property type="entry name" value="ZINC UPTAKE REGULATION PROTEIN"/>
    <property type="match status" value="1"/>
</dbReference>
<dbReference type="GO" id="GO:0005829">
    <property type="term" value="C:cytosol"/>
    <property type="evidence" value="ECO:0007669"/>
    <property type="project" value="TreeGrafter"/>
</dbReference>
<accession>D4Z290</accession>
<feature type="binding site" evidence="7">
    <location>
        <position position="110"/>
    </location>
    <ligand>
        <name>Zn(2+)</name>
        <dbReference type="ChEBI" id="CHEBI:29105"/>
    </ligand>
</feature>
<dbReference type="GO" id="GO:0000976">
    <property type="term" value="F:transcription cis-regulatory region binding"/>
    <property type="evidence" value="ECO:0007669"/>
    <property type="project" value="TreeGrafter"/>
</dbReference>
<dbReference type="GO" id="GO:0008270">
    <property type="term" value="F:zinc ion binding"/>
    <property type="evidence" value="ECO:0007669"/>
    <property type="project" value="TreeGrafter"/>
</dbReference>
<dbReference type="InterPro" id="IPR036390">
    <property type="entry name" value="WH_DNA-bd_sf"/>
</dbReference>
<evidence type="ECO:0000313" key="10">
    <source>
        <dbReference type="Proteomes" id="UP000007753"/>
    </source>
</evidence>
<dbReference type="SUPFAM" id="SSF46785">
    <property type="entry name" value="Winged helix' DNA-binding domain"/>
    <property type="match status" value="1"/>
</dbReference>
<dbReference type="Pfam" id="PF01475">
    <property type="entry name" value="FUR"/>
    <property type="match status" value="1"/>
</dbReference>
<comment type="cofactor">
    <cofactor evidence="8">
        <name>Mn(2+)</name>
        <dbReference type="ChEBI" id="CHEBI:29035"/>
    </cofactor>
    <cofactor evidence="8">
        <name>Fe(2+)</name>
        <dbReference type="ChEBI" id="CHEBI:29033"/>
    </cofactor>
    <text evidence="8">Binds 1 Mn(2+) or Fe(2+) ion per subunit.</text>
</comment>
<dbReference type="GeneID" id="29273483"/>
<keyword evidence="10" id="KW-1185">Reference proteome</keyword>
<dbReference type="Proteomes" id="UP000007753">
    <property type="component" value="Chromosome 1"/>
</dbReference>
<dbReference type="Gene3D" id="3.30.1490.190">
    <property type="match status" value="1"/>
</dbReference>
<keyword evidence="3 7" id="KW-0862">Zinc</keyword>
<dbReference type="InterPro" id="IPR036388">
    <property type="entry name" value="WH-like_DNA-bd_sf"/>
</dbReference>
<dbReference type="eggNOG" id="COG0735">
    <property type="taxonomic scope" value="Bacteria"/>
</dbReference>
<dbReference type="PANTHER" id="PTHR33202">
    <property type="entry name" value="ZINC UPTAKE REGULATION PROTEIN"/>
    <property type="match status" value="1"/>
</dbReference>
<dbReference type="STRING" id="452662.SJA_C1-18880"/>
<feature type="binding site" evidence="7">
    <location>
        <position position="153"/>
    </location>
    <ligand>
        <name>Zn(2+)</name>
        <dbReference type="ChEBI" id="CHEBI:29105"/>
    </ligand>
</feature>
<dbReference type="Gene3D" id="1.10.10.10">
    <property type="entry name" value="Winged helix-like DNA-binding domain superfamily/Winged helix DNA-binding domain"/>
    <property type="match status" value="1"/>
</dbReference>
<dbReference type="GO" id="GO:0045892">
    <property type="term" value="P:negative regulation of DNA-templated transcription"/>
    <property type="evidence" value="ECO:0007669"/>
    <property type="project" value="TreeGrafter"/>
</dbReference>
<feature type="binding site" evidence="7">
    <location>
        <position position="150"/>
    </location>
    <ligand>
        <name>Zn(2+)</name>
        <dbReference type="ChEBI" id="CHEBI:29105"/>
    </ligand>
</feature>
<dbReference type="KEGG" id="sjp:SJA_C1-18880"/>
<keyword evidence="7" id="KW-0479">Metal-binding</keyword>
<dbReference type="GO" id="GO:1900376">
    <property type="term" value="P:regulation of secondary metabolite biosynthetic process"/>
    <property type="evidence" value="ECO:0007669"/>
    <property type="project" value="TreeGrafter"/>
</dbReference>
<organism evidence="9 10">
    <name type="scientific">Sphingobium indicum (strain DSM 16413 / CCM 7287 / MTCC 6362 / UT26 / NBRC 101211 / UT26S)</name>
    <name type="common">Sphingobium japonicum</name>
    <dbReference type="NCBI Taxonomy" id="452662"/>
    <lineage>
        <taxon>Bacteria</taxon>
        <taxon>Pseudomonadati</taxon>
        <taxon>Pseudomonadota</taxon>
        <taxon>Alphaproteobacteria</taxon>
        <taxon>Sphingomonadales</taxon>
        <taxon>Sphingomonadaceae</taxon>
        <taxon>Sphingobium</taxon>
    </lineage>
</organism>
<evidence type="ECO:0000256" key="3">
    <source>
        <dbReference type="ARBA" id="ARBA00022833"/>
    </source>
</evidence>
<dbReference type="RefSeq" id="WP_013040195.1">
    <property type="nucleotide sequence ID" value="NC_014006.1"/>
</dbReference>
<dbReference type="EMBL" id="AP010803">
    <property type="protein sequence ID" value="BAI96722.1"/>
    <property type="molecule type" value="Genomic_DNA"/>
</dbReference>
<evidence type="ECO:0000256" key="6">
    <source>
        <dbReference type="ARBA" id="ARBA00023163"/>
    </source>
</evidence>
<evidence type="ECO:0000256" key="8">
    <source>
        <dbReference type="PIRSR" id="PIRSR602481-2"/>
    </source>
</evidence>
<keyword evidence="4" id="KW-0805">Transcription regulation</keyword>
<dbReference type="AlphaFoldDB" id="D4Z290"/>
<proteinExistence type="inferred from homology"/>
<evidence type="ECO:0000256" key="1">
    <source>
        <dbReference type="ARBA" id="ARBA00007957"/>
    </source>
</evidence>
<name>D4Z290_SPHIU</name>
<feature type="binding site" evidence="8">
    <location>
        <position position="104"/>
    </location>
    <ligand>
        <name>Fe cation</name>
        <dbReference type="ChEBI" id="CHEBI:24875"/>
    </ligand>
</feature>
<sequence>MARPSHSHVKHEGASLTDAARDVLLNDGEQWTEMRAQVFDVLAEFTKPASAYDIAEQLGKMLGRRVAPNSIYRILDLFVAHNLALRVESRNAYLANDHPGCIHDCIFLVCDDCGATTHIDDDETGKTVRKAASQDGFRVKRPVIEVRGQCTACSEA</sequence>
<evidence type="ECO:0000256" key="7">
    <source>
        <dbReference type="PIRSR" id="PIRSR602481-1"/>
    </source>
</evidence>
<protein>
    <submittedName>
        <fullName evidence="9">Fur-family ferric uptake regulator</fullName>
    </submittedName>
</protein>
<evidence type="ECO:0000313" key="9">
    <source>
        <dbReference type="EMBL" id="BAI96722.1"/>
    </source>
</evidence>
<gene>
    <name evidence="9" type="ordered locus">SJA_C1-18880</name>
</gene>
<feature type="binding site" evidence="7">
    <location>
        <position position="113"/>
    </location>
    <ligand>
        <name>Zn(2+)</name>
        <dbReference type="ChEBI" id="CHEBI:29105"/>
    </ligand>
</feature>
<comment type="similarity">
    <text evidence="1">Belongs to the Fur family.</text>
</comment>
<keyword evidence="6" id="KW-0804">Transcription</keyword>
<keyword evidence="5" id="KW-0238">DNA-binding</keyword>
<dbReference type="GO" id="GO:0003700">
    <property type="term" value="F:DNA-binding transcription factor activity"/>
    <property type="evidence" value="ECO:0007669"/>
    <property type="project" value="InterPro"/>
</dbReference>
<dbReference type="HOGENOM" id="CLU_096072_2_0_5"/>
<comment type="cofactor">
    <cofactor evidence="7">
        <name>Zn(2+)</name>
        <dbReference type="ChEBI" id="CHEBI:29105"/>
    </cofactor>
    <text evidence="7">Binds 1 zinc ion per subunit.</text>
</comment>
<reference evidence="9 10" key="1">
    <citation type="journal article" date="2010" name="J. Bacteriol.">
        <title>Complete genome sequence of the representative gamma-hexachlorocyclohexane-degrading bacterium Sphingobium japonicum UT26.</title>
        <authorList>
            <person name="Nagata Y."/>
            <person name="Ohtsubo Y."/>
            <person name="Endo R."/>
            <person name="Ichikawa N."/>
            <person name="Ankai A."/>
            <person name="Oguchi A."/>
            <person name="Fukui S."/>
            <person name="Fujita N."/>
            <person name="Tsuda M."/>
        </authorList>
    </citation>
    <scope>NUCLEOTIDE SEQUENCE [LARGE SCALE GENOMIC DNA]</scope>
    <source>
        <strain evidence="10">DSM 16413 / CCM 7287 / MTCC 6362 / UT26 / NBRC 101211 / UT26S</strain>
    </source>
</reference>
<keyword evidence="8" id="KW-0408">Iron</keyword>
<dbReference type="InterPro" id="IPR002481">
    <property type="entry name" value="FUR"/>
</dbReference>
<keyword evidence="2" id="KW-0678">Repressor</keyword>
<dbReference type="InterPro" id="IPR043135">
    <property type="entry name" value="Fur_C"/>
</dbReference>
<evidence type="ECO:0000256" key="5">
    <source>
        <dbReference type="ARBA" id="ARBA00023125"/>
    </source>
</evidence>